<keyword evidence="1 2" id="KW-0238">DNA-binding</keyword>
<keyword evidence="6" id="KW-1185">Reference proteome</keyword>
<comment type="caution">
    <text evidence="5">The sequence shown here is derived from an EMBL/GenBank/DDBJ whole genome shotgun (WGS) entry which is preliminary data.</text>
</comment>
<dbReference type="PANTHER" id="PTHR47691">
    <property type="entry name" value="REGULATOR-RELATED"/>
    <property type="match status" value="1"/>
</dbReference>
<dbReference type="SMART" id="SM00862">
    <property type="entry name" value="Trans_reg_C"/>
    <property type="match status" value="1"/>
</dbReference>
<reference evidence="5" key="1">
    <citation type="submission" date="2021-10" db="EMBL/GenBank/DDBJ databases">
        <authorList>
            <person name="Lyu M."/>
            <person name="Wang X."/>
            <person name="Meng X."/>
            <person name="Xu K."/>
        </authorList>
    </citation>
    <scope>NUCLEOTIDE SEQUENCE</scope>
    <source>
        <strain evidence="5">A6</strain>
    </source>
</reference>
<dbReference type="SUPFAM" id="SSF48452">
    <property type="entry name" value="TPR-like"/>
    <property type="match status" value="1"/>
</dbReference>
<dbReference type="EMBL" id="JAJGAK010000002">
    <property type="protein sequence ID" value="MCC8363354.1"/>
    <property type="molecule type" value="Genomic_DNA"/>
</dbReference>
<accession>A0ABS8JIH4</accession>
<evidence type="ECO:0000256" key="3">
    <source>
        <dbReference type="SAM" id="Phobius"/>
    </source>
</evidence>
<keyword evidence="3" id="KW-0472">Membrane</keyword>
<keyword evidence="3" id="KW-1133">Transmembrane helix</keyword>
<organism evidence="5 6">
    <name type="scientific">Noviluteimonas lactosilytica</name>
    <dbReference type="NCBI Taxonomy" id="2888523"/>
    <lineage>
        <taxon>Bacteria</taxon>
        <taxon>Pseudomonadati</taxon>
        <taxon>Pseudomonadota</taxon>
        <taxon>Gammaproteobacteria</taxon>
        <taxon>Lysobacterales</taxon>
        <taxon>Lysobacteraceae</taxon>
        <taxon>Noviluteimonas</taxon>
    </lineage>
</organism>
<protein>
    <submittedName>
        <fullName evidence="5">Winged helix-turn-helix domain-containing protein</fullName>
    </submittedName>
</protein>
<dbReference type="InterPro" id="IPR016032">
    <property type="entry name" value="Sig_transdc_resp-reg_C-effctor"/>
</dbReference>
<evidence type="ECO:0000313" key="5">
    <source>
        <dbReference type="EMBL" id="MCC8363354.1"/>
    </source>
</evidence>
<dbReference type="Proteomes" id="UP001165293">
    <property type="component" value="Unassembled WGS sequence"/>
</dbReference>
<dbReference type="PANTHER" id="PTHR47691:SF3">
    <property type="entry name" value="HTH-TYPE TRANSCRIPTIONAL REGULATOR RV0890C-RELATED"/>
    <property type="match status" value="1"/>
</dbReference>
<dbReference type="InterPro" id="IPR001867">
    <property type="entry name" value="OmpR/PhoB-type_DNA-bd"/>
</dbReference>
<dbReference type="SUPFAM" id="SSF46894">
    <property type="entry name" value="C-terminal effector domain of the bipartite response regulators"/>
    <property type="match status" value="1"/>
</dbReference>
<sequence>MRQPRYQFGEFELDAASRALTRGGDRVALPPKSFECIAYLIAHRERAVGRDELIAAVWGRVEVSDTVVAQTMLRARKALDDTGERQAFVRTVPRFGYQWIAPVKEVVAVVAPEPVAPPMPTPTSTSTSMDIRASRTWRRFAVPLIALLVVAGAWGAWSYFRNEATQDAAQASDLVLVLPVAVAPNDAEDAWVRLGAMDYVASRLRRSGLKVVPSEQTLHLSALAKPGTTDDSTAWKALRANSGARWVVSPEARHDARGWRVRLNVHDGAARVVEAAGSTPLAAAAAATDAWLRRIGRTSGDEGTPSALTERVQRIDAELFVGQLASARRLIDSTPASQRNEPRLRLREGQLEFRAGRVDEASRIFASILQAGESVDRVVRAEALMGSGAVEIRRGEFAKAESLYAQALALLEQGGADDPVLIGNAYNGRGVARVQQDKMDDAVHDMGMARIAMQRSGNLVEAATVGVNLGRIETQRGHLPQALQEFDGAIATFRKFDVRDYLAAAWLAKAEAQMVQVQPAHAAASMAEAATLAKSIEDPYLASAIANMRARTALATGRLRDAGTAIDDVARNGEGLDAIVQELRLRLALARGANAEAGALAKRTPPSGAEVPGSLALAAVQAALRNRDLDTARGWVARAPAEGQGDVSWDVARALLASGEGDAARAIRIAREAAVRMERTGSPDGRVLAGLLHAKLLLAGGQRDEAAAILGDLDGFAGADYRVAWTTLTLYRALGESAMVSTAQTRVQALRGERDAAIEPAL</sequence>
<feature type="transmembrane region" description="Helical" evidence="3">
    <location>
        <begin position="140"/>
        <end position="160"/>
    </location>
</feature>
<evidence type="ECO:0000259" key="4">
    <source>
        <dbReference type="PROSITE" id="PS51755"/>
    </source>
</evidence>
<evidence type="ECO:0000256" key="2">
    <source>
        <dbReference type="PROSITE-ProRule" id="PRU01091"/>
    </source>
</evidence>
<feature type="domain" description="OmpR/PhoB-type" evidence="4">
    <location>
        <begin position="3"/>
        <end position="101"/>
    </location>
</feature>
<dbReference type="PROSITE" id="PS51755">
    <property type="entry name" value="OMPR_PHOB"/>
    <property type="match status" value="1"/>
</dbReference>
<feature type="DNA-binding region" description="OmpR/PhoB-type" evidence="2">
    <location>
        <begin position="3"/>
        <end position="101"/>
    </location>
</feature>
<dbReference type="Pfam" id="PF00486">
    <property type="entry name" value="Trans_reg_C"/>
    <property type="match status" value="1"/>
</dbReference>
<gene>
    <name evidence="5" type="ORF">LK996_09750</name>
</gene>
<evidence type="ECO:0000313" key="6">
    <source>
        <dbReference type="Proteomes" id="UP001165293"/>
    </source>
</evidence>
<dbReference type="InterPro" id="IPR036388">
    <property type="entry name" value="WH-like_DNA-bd_sf"/>
</dbReference>
<evidence type="ECO:0000256" key="1">
    <source>
        <dbReference type="ARBA" id="ARBA00023125"/>
    </source>
</evidence>
<keyword evidence="3" id="KW-0812">Transmembrane</keyword>
<dbReference type="CDD" id="cd00383">
    <property type="entry name" value="trans_reg_C"/>
    <property type="match status" value="1"/>
</dbReference>
<dbReference type="Gene3D" id="1.10.10.10">
    <property type="entry name" value="Winged helix-like DNA-binding domain superfamily/Winged helix DNA-binding domain"/>
    <property type="match status" value="1"/>
</dbReference>
<dbReference type="Gene3D" id="1.25.40.10">
    <property type="entry name" value="Tetratricopeptide repeat domain"/>
    <property type="match status" value="1"/>
</dbReference>
<name>A0ABS8JIH4_9GAMM</name>
<proteinExistence type="predicted"/>
<dbReference type="InterPro" id="IPR011990">
    <property type="entry name" value="TPR-like_helical_dom_sf"/>
</dbReference>
<dbReference type="RefSeq" id="WP_230526984.1">
    <property type="nucleotide sequence ID" value="NZ_JAJGAK010000002.1"/>
</dbReference>